<feature type="transmembrane region" description="Helical" evidence="1">
    <location>
        <begin position="216"/>
        <end position="236"/>
    </location>
</feature>
<reference evidence="2 3" key="1">
    <citation type="submission" date="2024-04" db="EMBL/GenBank/DDBJ databases">
        <title>Human intestinal bacterial collection.</title>
        <authorList>
            <person name="Pauvert C."/>
            <person name="Hitch T.C.A."/>
            <person name="Clavel T."/>
        </authorList>
    </citation>
    <scope>NUCLEOTIDE SEQUENCE [LARGE SCALE GENOMIC DNA]</scope>
    <source>
        <strain evidence="2 3">CLA-AA-H161</strain>
    </source>
</reference>
<sequence>MTGEMKRMLTGKSFLAAWLIACLSLAAGASYPNLKKVLECGTFLRLLNGSLESQVLSFAIPVAAVLPWSDSFLQEYKSGFLKAVLPRTDRRRYVEGKVFSVVMSGFLVWIFAVVAMLFVSFVIFYPMEERGSFPKELLLELIQKALRVGITGSILSTFGGICAVLGNSPYMAYGIPFVTYYFGIILHERYFKELIWFYPVEWIQAAGDWGSEKDGLWLFLLLFLLVLIPILGGVLYEKIQEI</sequence>
<name>A0ABV1CIK5_9FIRM</name>
<evidence type="ECO:0000313" key="3">
    <source>
        <dbReference type="Proteomes" id="UP001470752"/>
    </source>
</evidence>
<feature type="transmembrane region" description="Helical" evidence="1">
    <location>
        <begin position="98"/>
        <end position="125"/>
    </location>
</feature>
<feature type="transmembrane region" description="Helical" evidence="1">
    <location>
        <begin position="54"/>
        <end position="73"/>
    </location>
</feature>
<evidence type="ECO:0000256" key="1">
    <source>
        <dbReference type="SAM" id="Phobius"/>
    </source>
</evidence>
<organism evidence="2 3">
    <name type="scientific">Blautia acetigignens</name>
    <dbReference type="NCBI Taxonomy" id="2981783"/>
    <lineage>
        <taxon>Bacteria</taxon>
        <taxon>Bacillati</taxon>
        <taxon>Bacillota</taxon>
        <taxon>Clostridia</taxon>
        <taxon>Lachnospirales</taxon>
        <taxon>Lachnospiraceae</taxon>
        <taxon>Blautia</taxon>
    </lineage>
</organism>
<keyword evidence="3" id="KW-1185">Reference proteome</keyword>
<gene>
    <name evidence="2" type="ORF">AAAX94_04180</name>
</gene>
<keyword evidence="1" id="KW-0812">Transmembrane</keyword>
<keyword evidence="1" id="KW-0472">Membrane</keyword>
<protein>
    <submittedName>
        <fullName evidence="2">ABC transporter permease</fullName>
    </submittedName>
</protein>
<proteinExistence type="predicted"/>
<keyword evidence="1" id="KW-1133">Transmembrane helix</keyword>
<feature type="transmembrane region" description="Helical" evidence="1">
    <location>
        <begin position="145"/>
        <end position="165"/>
    </location>
</feature>
<dbReference type="RefSeq" id="WP_349082674.1">
    <property type="nucleotide sequence ID" value="NZ_JBBNFW010000114.1"/>
</dbReference>
<dbReference type="Proteomes" id="UP001470752">
    <property type="component" value="Unassembled WGS sequence"/>
</dbReference>
<accession>A0ABV1CIK5</accession>
<dbReference type="EMBL" id="JBBNFW010000114">
    <property type="protein sequence ID" value="MEQ2412233.1"/>
    <property type="molecule type" value="Genomic_DNA"/>
</dbReference>
<comment type="caution">
    <text evidence="2">The sequence shown here is derived from an EMBL/GenBank/DDBJ whole genome shotgun (WGS) entry which is preliminary data.</text>
</comment>
<evidence type="ECO:0000313" key="2">
    <source>
        <dbReference type="EMBL" id="MEQ2412233.1"/>
    </source>
</evidence>